<dbReference type="Pfam" id="PF17287">
    <property type="entry name" value="POTRA_3"/>
    <property type="match status" value="1"/>
</dbReference>
<reference evidence="8 9" key="1">
    <citation type="submission" date="2016-04" db="EMBL/GenBank/DDBJ databases">
        <title>ATOL: Assembling a taxonomically balanced genome-scale reconstruction of the evolutionary history of the Enterobacteriaceae.</title>
        <authorList>
            <person name="Plunkett G.III."/>
            <person name="Neeno-Eckwall E.C."/>
            <person name="Glasner J.D."/>
            <person name="Perna N.T."/>
        </authorList>
    </citation>
    <scope>NUCLEOTIDE SEQUENCE [LARGE SCALE GENOMIC DNA]</scope>
    <source>
        <strain evidence="8 9">ATCC 19692</strain>
    </source>
</reference>
<dbReference type="OrthoDB" id="290122at2"/>
<dbReference type="InterPro" id="IPR005565">
    <property type="entry name" value="Hemolysn_activator_HlyB_C"/>
</dbReference>
<dbReference type="Pfam" id="PF03865">
    <property type="entry name" value="ShlB"/>
    <property type="match status" value="1"/>
</dbReference>
<dbReference type="STRING" id="1354337.M983_2645"/>
<dbReference type="InterPro" id="IPR035251">
    <property type="entry name" value="ShlB_POTRA"/>
</dbReference>
<dbReference type="EMBL" id="LXEN01000128">
    <property type="protein sequence ID" value="OAT24285.1"/>
    <property type="molecule type" value="Genomic_DNA"/>
</dbReference>
<dbReference type="Pfam" id="PF08479">
    <property type="entry name" value="POTRA_2"/>
    <property type="match status" value="1"/>
</dbReference>
<evidence type="ECO:0000256" key="4">
    <source>
        <dbReference type="SAM" id="SignalP"/>
    </source>
</evidence>
<evidence type="ECO:0000259" key="6">
    <source>
        <dbReference type="Pfam" id="PF08479"/>
    </source>
</evidence>
<keyword evidence="3" id="KW-0998">Cell outer membrane</keyword>
<proteinExistence type="predicted"/>
<feature type="chain" id="PRO_5008278784" evidence="4">
    <location>
        <begin position="17"/>
        <end position="506"/>
    </location>
</feature>
<dbReference type="Proteomes" id="UP000094023">
    <property type="component" value="Unassembled WGS sequence"/>
</dbReference>
<dbReference type="Gene3D" id="3.10.20.310">
    <property type="entry name" value="membrane protein fhac"/>
    <property type="match status" value="1"/>
</dbReference>
<dbReference type="PANTHER" id="PTHR34597">
    <property type="entry name" value="SLR1661 PROTEIN"/>
    <property type="match status" value="1"/>
</dbReference>
<dbReference type="AlphaFoldDB" id="A0A198FHN6"/>
<dbReference type="InterPro" id="IPR051544">
    <property type="entry name" value="TPS_OM_transporter"/>
</dbReference>
<feature type="domain" description="Haemolysin activator HlyB C-terminal" evidence="5">
    <location>
        <begin position="158"/>
        <end position="468"/>
    </location>
</feature>
<comment type="caution">
    <text evidence="8">The sequence shown here is derived from an EMBL/GenBank/DDBJ whole genome shotgun (WGS) entry which is preliminary data.</text>
</comment>
<evidence type="ECO:0000313" key="8">
    <source>
        <dbReference type="EMBL" id="OAT24285.1"/>
    </source>
</evidence>
<dbReference type="InterPro" id="IPR013686">
    <property type="entry name" value="Polypept-transport_assoc_ShlB"/>
</dbReference>
<accession>A0A198FHN6</accession>
<evidence type="ECO:0000259" key="7">
    <source>
        <dbReference type="Pfam" id="PF17287"/>
    </source>
</evidence>
<evidence type="ECO:0000256" key="2">
    <source>
        <dbReference type="ARBA" id="ARBA00022692"/>
    </source>
</evidence>
<dbReference type="GO" id="GO:0046819">
    <property type="term" value="P:protein secretion by the type V secretion system"/>
    <property type="evidence" value="ECO:0007669"/>
    <property type="project" value="TreeGrafter"/>
</dbReference>
<dbReference type="PANTHER" id="PTHR34597:SF3">
    <property type="entry name" value="OUTER MEMBRANE TRANSPORTER CDIB"/>
    <property type="match status" value="1"/>
</dbReference>
<dbReference type="GO" id="GO:0098046">
    <property type="term" value="C:type V protein secretion system complex"/>
    <property type="evidence" value="ECO:0007669"/>
    <property type="project" value="TreeGrafter"/>
</dbReference>
<dbReference type="PIRSF" id="PIRSF029745">
    <property type="entry name" value="FhaC"/>
    <property type="match status" value="1"/>
</dbReference>
<dbReference type="Gene3D" id="2.40.160.50">
    <property type="entry name" value="membrane protein fhac: a member of the omp85/tpsb transporter family"/>
    <property type="match status" value="1"/>
</dbReference>
<keyword evidence="1" id="KW-1134">Transmembrane beta strand</keyword>
<keyword evidence="2" id="KW-0812">Transmembrane</keyword>
<organism evidence="8 9">
    <name type="scientific">Proteus myxofaciens ATCC 19692</name>
    <dbReference type="NCBI Taxonomy" id="1354337"/>
    <lineage>
        <taxon>Bacteria</taxon>
        <taxon>Pseudomonadati</taxon>
        <taxon>Pseudomonadota</taxon>
        <taxon>Gammaproteobacteria</taxon>
        <taxon>Enterobacterales</taxon>
        <taxon>Morganellaceae</taxon>
        <taxon>Proteus</taxon>
    </lineage>
</organism>
<evidence type="ECO:0000259" key="5">
    <source>
        <dbReference type="Pfam" id="PF03865"/>
    </source>
</evidence>
<sequence length="506" mass="58017">MLLLFLFLLMSKSSLANNIESKHCRYINTIILFGANYLNNKEKEKLILDYQKRCLTLNDINDITKQITNYYIEKGYITTQAFISEQTLTNKTLTIQIIEGKINKIIIDDSSKILSAIIFPSYKEKVLNLRDLEQGLEQLNRLTTSQYTMEIQASDKVGYSSVFINKVHKKFPLNSQLTIDNSGSKSTGEIVLTSSTILDSLLGLGEQWSFLFNSNIDFSNSHHQRAYSASVNIPYGYWFYQYQISHHRSVHPLKSNYNSYPHKTSNTNQQIDIRRLVYRDKQQKIITGIALKYKKLKTQLAHQKLLISSPILTSFLFTPQYQLNFVNGYFIINPTAEIGLSLLGASPDYIADNSPRNHYKKLSINVIFQYRLPKDFIYLSSFYGQHTPDNLYSVEKISLGGLNSIRGYKTQSLNANKGFYWRNEINTPWLNSFVGKWKFSVAVDYGVANSDQYQTKQQTLLGSAVGASFSKSIFSSQVLINKPLFYPPSFSQPNRWTLSWSISIAI</sequence>
<dbReference type="GO" id="GO:0008320">
    <property type="term" value="F:protein transmembrane transporter activity"/>
    <property type="evidence" value="ECO:0007669"/>
    <property type="project" value="TreeGrafter"/>
</dbReference>
<dbReference type="PATRIC" id="fig|1354337.4.peg.2708"/>
<protein>
    <submittedName>
        <fullName evidence="8">Channel-forming transporter/TpsB family cytolysins activator</fullName>
    </submittedName>
</protein>
<dbReference type="RefSeq" id="WP_066751823.1">
    <property type="nucleotide sequence ID" value="NZ_LXEN01000128.1"/>
</dbReference>
<feature type="domain" description="ShlB POTRA" evidence="7">
    <location>
        <begin position="101"/>
        <end position="152"/>
    </location>
</feature>
<evidence type="ECO:0000313" key="9">
    <source>
        <dbReference type="Proteomes" id="UP000094023"/>
    </source>
</evidence>
<evidence type="ECO:0000256" key="1">
    <source>
        <dbReference type="ARBA" id="ARBA00022452"/>
    </source>
</evidence>
<keyword evidence="4" id="KW-0732">Signal</keyword>
<feature type="domain" description="Polypeptide-transport-associated ShlB-type" evidence="6">
    <location>
        <begin position="27"/>
        <end position="100"/>
    </location>
</feature>
<keyword evidence="1" id="KW-0472">Membrane</keyword>
<gene>
    <name evidence="8" type="ORF">M983_2645</name>
</gene>
<name>A0A198FHN6_9GAMM</name>
<feature type="signal peptide" evidence="4">
    <location>
        <begin position="1"/>
        <end position="16"/>
    </location>
</feature>
<evidence type="ECO:0000256" key="3">
    <source>
        <dbReference type="ARBA" id="ARBA00023237"/>
    </source>
</evidence>
<keyword evidence="9" id="KW-1185">Reference proteome</keyword>
<dbReference type="InterPro" id="IPR027282">
    <property type="entry name" value="TPS"/>
</dbReference>